<dbReference type="Proteomes" id="UP001610334">
    <property type="component" value="Unassembled WGS sequence"/>
</dbReference>
<evidence type="ECO:0000313" key="1">
    <source>
        <dbReference type="EMBL" id="KAL2803106.1"/>
    </source>
</evidence>
<reference evidence="1 2" key="1">
    <citation type="submission" date="2024-07" db="EMBL/GenBank/DDBJ databases">
        <title>Section-level genome sequencing and comparative genomics of Aspergillus sections Usti and Cavernicolus.</title>
        <authorList>
            <consortium name="Lawrence Berkeley National Laboratory"/>
            <person name="Nybo J.L."/>
            <person name="Vesth T.C."/>
            <person name="Theobald S."/>
            <person name="Frisvad J.C."/>
            <person name="Larsen T.O."/>
            <person name="Kjaerboelling I."/>
            <person name="Rothschild-Mancinelli K."/>
            <person name="Lyhne E.K."/>
            <person name="Kogle M.E."/>
            <person name="Barry K."/>
            <person name="Clum A."/>
            <person name="Na H."/>
            <person name="Ledsgaard L."/>
            <person name="Lin J."/>
            <person name="Lipzen A."/>
            <person name="Kuo A."/>
            <person name="Riley R."/>
            <person name="Mondo S."/>
            <person name="Labutti K."/>
            <person name="Haridas S."/>
            <person name="Pangalinan J."/>
            <person name="Salamov A.A."/>
            <person name="Simmons B.A."/>
            <person name="Magnuson J.K."/>
            <person name="Chen J."/>
            <person name="Drula E."/>
            <person name="Henrissat B."/>
            <person name="Wiebenga A."/>
            <person name="Lubbers R.J."/>
            <person name="Gomes A.C."/>
            <person name="Makela M.R."/>
            <person name="Stajich J."/>
            <person name="Grigoriev I.V."/>
            <person name="Mortensen U.H."/>
            <person name="De Vries R.P."/>
            <person name="Baker S.E."/>
            <person name="Andersen M.R."/>
        </authorList>
    </citation>
    <scope>NUCLEOTIDE SEQUENCE [LARGE SCALE GENOMIC DNA]</scope>
    <source>
        <strain evidence="1 2">CBS 588.65</strain>
    </source>
</reference>
<evidence type="ECO:0000313" key="2">
    <source>
        <dbReference type="Proteomes" id="UP001610334"/>
    </source>
</evidence>
<comment type="caution">
    <text evidence="1">The sequence shown here is derived from an EMBL/GenBank/DDBJ whole genome shotgun (WGS) entry which is preliminary data.</text>
</comment>
<sequence>MADLQYLGGLRATNTEIALFSFPELVSVSGQVEVMSWTELFEMDFPKLRDAYQIVLSRRYSKLNFDSLEIVRGDLIIESCTFCDPGAVHLQRRPDGILPRAQIRRVPPSREALFQSASPLILTWASDSGLSIHVKQTGMELEFPKFPKLQMVDKQFFVHCAIMGLKLPIIDSVNGSFRVNTDTPLSLNVLLFSATWLQLDGNIKE</sequence>
<organism evidence="1 2">
    <name type="scientific">Aspergillus granulosus</name>
    <dbReference type="NCBI Taxonomy" id="176169"/>
    <lineage>
        <taxon>Eukaryota</taxon>
        <taxon>Fungi</taxon>
        <taxon>Dikarya</taxon>
        <taxon>Ascomycota</taxon>
        <taxon>Pezizomycotina</taxon>
        <taxon>Eurotiomycetes</taxon>
        <taxon>Eurotiomycetidae</taxon>
        <taxon>Eurotiales</taxon>
        <taxon>Aspergillaceae</taxon>
        <taxon>Aspergillus</taxon>
        <taxon>Aspergillus subgen. Nidulantes</taxon>
    </lineage>
</organism>
<name>A0ABR4GVR0_9EURO</name>
<keyword evidence="2" id="KW-1185">Reference proteome</keyword>
<accession>A0ABR4GVR0</accession>
<proteinExistence type="predicted"/>
<dbReference type="EMBL" id="JBFXLT010000151">
    <property type="protein sequence ID" value="KAL2803106.1"/>
    <property type="molecule type" value="Genomic_DNA"/>
</dbReference>
<protein>
    <submittedName>
        <fullName evidence="1">Uncharacterized protein</fullName>
    </submittedName>
</protein>
<gene>
    <name evidence="1" type="ORF">BJX63DRAFT_437266</name>
</gene>